<evidence type="ECO:0000256" key="1">
    <source>
        <dbReference type="ARBA" id="ARBA00022801"/>
    </source>
</evidence>
<dbReference type="PANTHER" id="PTHR48070">
    <property type="entry name" value="ESTERASE OVCA2"/>
    <property type="match status" value="1"/>
</dbReference>
<sequence length="266" mass="28906">MATNEANGSKPAAAKTNVVNGKKEIKILMIHGFTQSGPLFRTKTRAMEKLLAKALTPFSIHPTLIYPTAPIRLRPSDIPGYTPSPNSNPDDAPDMWAWFRRDEASGTYRSLDEGMATIAEAIREAGGVDAVCGFSQGGCMTGLVTAALEPGREIPEGKAGDWARLLREANAGKEVRFAVSWSGFKAVPEDFAWCFDPKIHVPSLHYLGSLDTVVDETRSQELIDRCENPQVMVHPGGHHVPVSKEWVMPLAAFVKDNAQGEPRAGL</sequence>
<dbReference type="GO" id="GO:0019748">
    <property type="term" value="P:secondary metabolic process"/>
    <property type="evidence" value="ECO:0007669"/>
    <property type="project" value="TreeGrafter"/>
</dbReference>
<dbReference type="GO" id="GO:0016787">
    <property type="term" value="F:hydrolase activity"/>
    <property type="evidence" value="ECO:0007669"/>
    <property type="project" value="UniProtKB-KW"/>
</dbReference>
<reference evidence="3" key="1">
    <citation type="submission" date="2022-10" db="EMBL/GenBank/DDBJ databases">
        <title>Determination and structural analysis of whole genome sequence of Sarocladium strictum F4-1.</title>
        <authorList>
            <person name="Hu L."/>
            <person name="Jiang Y."/>
        </authorList>
    </citation>
    <scope>NUCLEOTIDE SEQUENCE</scope>
    <source>
        <strain evidence="3">F4-1</strain>
    </source>
</reference>
<organism evidence="3 4">
    <name type="scientific">Sarocladium strictum</name>
    <name type="common">Black bundle disease fungus</name>
    <name type="synonym">Acremonium strictum</name>
    <dbReference type="NCBI Taxonomy" id="5046"/>
    <lineage>
        <taxon>Eukaryota</taxon>
        <taxon>Fungi</taxon>
        <taxon>Dikarya</taxon>
        <taxon>Ascomycota</taxon>
        <taxon>Pezizomycotina</taxon>
        <taxon>Sordariomycetes</taxon>
        <taxon>Hypocreomycetidae</taxon>
        <taxon>Hypocreales</taxon>
        <taxon>Sarocladiaceae</taxon>
        <taxon>Sarocladium</taxon>
    </lineage>
</organism>
<comment type="caution">
    <text evidence="3">The sequence shown here is derived from an EMBL/GenBank/DDBJ whole genome shotgun (WGS) entry which is preliminary data.</text>
</comment>
<dbReference type="InterPro" id="IPR029058">
    <property type="entry name" value="AB_hydrolase_fold"/>
</dbReference>
<keyword evidence="4" id="KW-1185">Reference proteome</keyword>
<feature type="domain" description="Serine hydrolase" evidence="2">
    <location>
        <begin position="23"/>
        <end position="248"/>
    </location>
</feature>
<protein>
    <recommendedName>
        <fullName evidence="2">Serine hydrolase domain-containing protein</fullName>
    </recommendedName>
</protein>
<dbReference type="PANTHER" id="PTHR48070:SF6">
    <property type="entry name" value="ESTERASE OVCA2"/>
    <property type="match status" value="1"/>
</dbReference>
<dbReference type="InterPro" id="IPR050593">
    <property type="entry name" value="LovG"/>
</dbReference>
<dbReference type="GO" id="GO:0005737">
    <property type="term" value="C:cytoplasm"/>
    <property type="evidence" value="ECO:0007669"/>
    <property type="project" value="TreeGrafter"/>
</dbReference>
<proteinExistence type="predicted"/>
<dbReference type="EMBL" id="JAPDFR010000003">
    <property type="protein sequence ID" value="KAK0387732.1"/>
    <property type="molecule type" value="Genomic_DNA"/>
</dbReference>
<dbReference type="AlphaFoldDB" id="A0AA39GKK1"/>
<name>A0AA39GKK1_SARSR</name>
<accession>A0AA39GKK1</accession>
<evidence type="ECO:0000259" key="2">
    <source>
        <dbReference type="Pfam" id="PF03959"/>
    </source>
</evidence>
<evidence type="ECO:0000313" key="3">
    <source>
        <dbReference type="EMBL" id="KAK0387732.1"/>
    </source>
</evidence>
<dbReference type="Proteomes" id="UP001175261">
    <property type="component" value="Unassembled WGS sequence"/>
</dbReference>
<evidence type="ECO:0000313" key="4">
    <source>
        <dbReference type="Proteomes" id="UP001175261"/>
    </source>
</evidence>
<dbReference type="SUPFAM" id="SSF53474">
    <property type="entry name" value="alpha/beta-Hydrolases"/>
    <property type="match status" value="1"/>
</dbReference>
<dbReference type="GO" id="GO:0005634">
    <property type="term" value="C:nucleus"/>
    <property type="evidence" value="ECO:0007669"/>
    <property type="project" value="TreeGrafter"/>
</dbReference>
<gene>
    <name evidence="3" type="ORF">NLU13_3977</name>
</gene>
<dbReference type="Gene3D" id="3.40.50.1820">
    <property type="entry name" value="alpha/beta hydrolase"/>
    <property type="match status" value="1"/>
</dbReference>
<keyword evidence="1" id="KW-0378">Hydrolase</keyword>
<dbReference type="Pfam" id="PF03959">
    <property type="entry name" value="FSH1"/>
    <property type="match status" value="1"/>
</dbReference>
<dbReference type="InterPro" id="IPR005645">
    <property type="entry name" value="FSH-like_dom"/>
</dbReference>